<proteinExistence type="inferred from homology"/>
<dbReference type="PROSITE" id="PS51900">
    <property type="entry name" value="CB"/>
    <property type="match status" value="1"/>
</dbReference>
<dbReference type="Gene3D" id="1.10.443.10">
    <property type="entry name" value="Intergrase catalytic core"/>
    <property type="match status" value="1"/>
</dbReference>
<keyword evidence="4 6" id="KW-0238">DNA-binding</keyword>
<dbReference type="InterPro" id="IPR002104">
    <property type="entry name" value="Integrase_catalytic"/>
</dbReference>
<dbReference type="EMBL" id="WAGX01000005">
    <property type="protein sequence ID" value="KAB1437590.1"/>
    <property type="molecule type" value="Genomic_DNA"/>
</dbReference>
<dbReference type="InterPro" id="IPR013762">
    <property type="entry name" value="Integrase-like_cat_sf"/>
</dbReference>
<evidence type="ECO:0000256" key="2">
    <source>
        <dbReference type="ARBA" id="ARBA00008857"/>
    </source>
</evidence>
<dbReference type="GO" id="GO:0003677">
    <property type="term" value="F:DNA binding"/>
    <property type="evidence" value="ECO:0007669"/>
    <property type="project" value="UniProtKB-UniRule"/>
</dbReference>
<evidence type="ECO:0000256" key="4">
    <source>
        <dbReference type="ARBA" id="ARBA00023125"/>
    </source>
</evidence>
<keyword evidence="5" id="KW-0233">DNA recombination</keyword>
<dbReference type="Pfam" id="PF00589">
    <property type="entry name" value="Phage_integrase"/>
    <property type="match status" value="1"/>
</dbReference>
<dbReference type="Gene3D" id="1.10.150.130">
    <property type="match status" value="1"/>
</dbReference>
<gene>
    <name evidence="9" type="ORF">F7O84_08260</name>
</gene>
<comment type="caution">
    <text evidence="9">The sequence shown here is derived from an EMBL/GenBank/DDBJ whole genome shotgun (WGS) entry which is preliminary data.</text>
</comment>
<dbReference type="PROSITE" id="PS51898">
    <property type="entry name" value="TYR_RECOMBINASE"/>
    <property type="match status" value="1"/>
</dbReference>
<keyword evidence="10" id="KW-1185">Reference proteome</keyword>
<accession>A0A7V7QJ69</accession>
<feature type="domain" description="Tyr recombinase" evidence="7">
    <location>
        <begin position="160"/>
        <end position="344"/>
    </location>
</feature>
<keyword evidence="3" id="KW-0229">DNA integration</keyword>
<dbReference type="InterPro" id="IPR004107">
    <property type="entry name" value="Integrase_SAM-like_N"/>
</dbReference>
<dbReference type="InterPro" id="IPR044068">
    <property type="entry name" value="CB"/>
</dbReference>
<dbReference type="Proteomes" id="UP000461768">
    <property type="component" value="Unassembled WGS sequence"/>
</dbReference>
<dbReference type="CDD" id="cd01189">
    <property type="entry name" value="INT_ICEBs1_C_like"/>
    <property type="match status" value="1"/>
</dbReference>
<dbReference type="InterPro" id="IPR011010">
    <property type="entry name" value="DNA_brk_join_enz"/>
</dbReference>
<evidence type="ECO:0000256" key="1">
    <source>
        <dbReference type="ARBA" id="ARBA00003283"/>
    </source>
</evidence>
<organism evidence="9 10">
    <name type="scientific">Candidatus Galacturonatibacter soehngenii</name>
    <dbReference type="NCBI Taxonomy" id="2307010"/>
    <lineage>
        <taxon>Bacteria</taxon>
        <taxon>Bacillati</taxon>
        <taxon>Bacillota</taxon>
        <taxon>Clostridia</taxon>
        <taxon>Lachnospirales</taxon>
        <taxon>Lachnospiraceae</taxon>
        <taxon>Candidatus Galacturonatibacter</taxon>
    </lineage>
</organism>
<evidence type="ECO:0000259" key="7">
    <source>
        <dbReference type="PROSITE" id="PS51898"/>
    </source>
</evidence>
<evidence type="ECO:0000259" key="8">
    <source>
        <dbReference type="PROSITE" id="PS51900"/>
    </source>
</evidence>
<dbReference type="InterPro" id="IPR028259">
    <property type="entry name" value="AP2-like_int_N"/>
</dbReference>
<dbReference type="Pfam" id="PF14657">
    <property type="entry name" value="Arm-DNA-bind_4"/>
    <property type="match status" value="1"/>
</dbReference>
<dbReference type="GO" id="GO:0015074">
    <property type="term" value="P:DNA integration"/>
    <property type="evidence" value="ECO:0007669"/>
    <property type="project" value="UniProtKB-KW"/>
</dbReference>
<dbReference type="OrthoDB" id="9803188at2"/>
<sequence>MSATRDLDRNTWTSQFYYTDWQGNKKKKKKRGFATKREALEWEREFLNKQEANPDMSLESLAELYMEDLSSRLRTSTVQNKKRIIDGKILPYFKNRPINTIKATDIRKWQNMLISQNYSDTYLRSVNAQLVAIFNYASKYYDFRDNPCRKTELIGKDRSGRIDFWTKEEFECFIKNSSGKIHTKTGLEVLYYTGMRIGELLALTLNDIDLEAKTININKTLQRLNAEDIITPPKTPKSNRVVLIPDFLCEDIKNYIATLYAPEPTDRLFPFNRQTFSYEIKITCQKTGIKKIRIHDLRHSHASLLIELGFTPLLIAERLGHEKVETTLNTYSHLYPNKQSQVVDALQKLKLEPN</sequence>
<dbReference type="SUPFAM" id="SSF56349">
    <property type="entry name" value="DNA breaking-rejoining enzymes"/>
    <property type="match status" value="1"/>
</dbReference>
<reference evidence="9 10" key="2">
    <citation type="submission" date="2020-02" db="EMBL/GenBank/DDBJ databases">
        <title>Candidatus Galacturonibacter soehngenii shows hetero-acetogenic catabolism of galacturonic acid but lacks a canonical carbon monoxide dehydrogenase/acetyl-CoA synthase complex.</title>
        <authorList>
            <person name="Diender M."/>
            <person name="Stouten G.R."/>
            <person name="Petersen J.F."/>
            <person name="Nielsen P.H."/>
            <person name="Dueholm M.S."/>
            <person name="Pronk J.T."/>
            <person name="Van Loosdrecht M.C.M."/>
        </authorList>
    </citation>
    <scope>NUCLEOTIDE SEQUENCE [LARGE SCALE GENOMIC DNA]</scope>
    <source>
        <strain evidence="9">GalUA</strain>
    </source>
</reference>
<dbReference type="GO" id="GO:0006310">
    <property type="term" value="P:DNA recombination"/>
    <property type="evidence" value="ECO:0007669"/>
    <property type="project" value="UniProtKB-KW"/>
</dbReference>
<reference evidence="9 10" key="1">
    <citation type="submission" date="2019-09" db="EMBL/GenBank/DDBJ databases">
        <authorList>
            <person name="Valk L.C."/>
        </authorList>
    </citation>
    <scope>NUCLEOTIDE SEQUENCE [LARGE SCALE GENOMIC DNA]</scope>
    <source>
        <strain evidence="9">GalUA</strain>
    </source>
</reference>
<dbReference type="InterPro" id="IPR010998">
    <property type="entry name" value="Integrase_recombinase_N"/>
</dbReference>
<protein>
    <submittedName>
        <fullName evidence="9">Site-specific integrase</fullName>
    </submittedName>
</protein>
<evidence type="ECO:0000256" key="6">
    <source>
        <dbReference type="PROSITE-ProRule" id="PRU01248"/>
    </source>
</evidence>
<comment type="function">
    <text evidence="1">Site-specific tyrosine recombinase, which acts by catalyzing the cutting and rejoining of the recombining DNA molecules.</text>
</comment>
<evidence type="ECO:0000313" key="9">
    <source>
        <dbReference type="EMBL" id="KAB1437590.1"/>
    </source>
</evidence>
<name>A0A7V7QJ69_9FIRM</name>
<dbReference type="PANTHER" id="PTHR30349">
    <property type="entry name" value="PHAGE INTEGRASE-RELATED"/>
    <property type="match status" value="1"/>
</dbReference>
<dbReference type="Pfam" id="PF14659">
    <property type="entry name" value="Phage_int_SAM_3"/>
    <property type="match status" value="1"/>
</dbReference>
<dbReference type="InterPro" id="IPR050090">
    <property type="entry name" value="Tyrosine_recombinase_XerCD"/>
</dbReference>
<dbReference type="RefSeq" id="WP_151144096.1">
    <property type="nucleotide sequence ID" value="NZ_WAGX01000005.1"/>
</dbReference>
<dbReference type="AlphaFoldDB" id="A0A7V7QJ69"/>
<evidence type="ECO:0000313" key="10">
    <source>
        <dbReference type="Proteomes" id="UP000461768"/>
    </source>
</evidence>
<feature type="domain" description="Core-binding (CB)" evidence="8">
    <location>
        <begin position="56"/>
        <end position="138"/>
    </location>
</feature>
<dbReference type="PANTHER" id="PTHR30349:SF64">
    <property type="entry name" value="PROPHAGE INTEGRASE INTD-RELATED"/>
    <property type="match status" value="1"/>
</dbReference>
<evidence type="ECO:0000256" key="3">
    <source>
        <dbReference type="ARBA" id="ARBA00022908"/>
    </source>
</evidence>
<comment type="similarity">
    <text evidence="2">Belongs to the 'phage' integrase family.</text>
</comment>
<evidence type="ECO:0000256" key="5">
    <source>
        <dbReference type="ARBA" id="ARBA00023172"/>
    </source>
</evidence>